<comment type="caution">
    <text evidence="3">The sequence shown here is derived from an EMBL/GenBank/DDBJ whole genome shotgun (WGS) entry which is preliminary data.</text>
</comment>
<evidence type="ECO:0000313" key="3">
    <source>
        <dbReference type="EMBL" id="RDX64824.1"/>
    </source>
</evidence>
<feature type="non-terminal residue" evidence="3">
    <location>
        <position position="1"/>
    </location>
</feature>
<name>A0A371EFT0_MUCPR</name>
<keyword evidence="1" id="KW-0732">Signal</keyword>
<dbReference type="Proteomes" id="UP000257109">
    <property type="component" value="Unassembled WGS sequence"/>
</dbReference>
<protein>
    <recommendedName>
        <fullName evidence="2">Reverse transcriptase Ty1/copia-type domain-containing protein</fullName>
    </recommendedName>
</protein>
<feature type="signal peptide" evidence="1">
    <location>
        <begin position="1"/>
        <end position="25"/>
    </location>
</feature>
<dbReference type="Pfam" id="PF07727">
    <property type="entry name" value="RVT_2"/>
    <property type="match status" value="1"/>
</dbReference>
<reference evidence="3" key="1">
    <citation type="submission" date="2018-05" db="EMBL/GenBank/DDBJ databases">
        <title>Draft genome of Mucuna pruriens seed.</title>
        <authorList>
            <person name="Nnadi N.E."/>
            <person name="Vos R."/>
            <person name="Hasami M.H."/>
            <person name="Devisetty U.K."/>
            <person name="Aguiy J.C."/>
        </authorList>
    </citation>
    <scope>NUCLEOTIDE SEQUENCE [LARGE SCALE GENOMIC DNA]</scope>
    <source>
        <strain evidence="3">JCA_2017</strain>
    </source>
</reference>
<dbReference type="STRING" id="157652.A0A371EFT0"/>
<dbReference type="OrthoDB" id="411615at2759"/>
<organism evidence="3 4">
    <name type="scientific">Mucuna pruriens</name>
    <name type="common">Velvet bean</name>
    <name type="synonym">Dolichos pruriens</name>
    <dbReference type="NCBI Taxonomy" id="157652"/>
    <lineage>
        <taxon>Eukaryota</taxon>
        <taxon>Viridiplantae</taxon>
        <taxon>Streptophyta</taxon>
        <taxon>Embryophyta</taxon>
        <taxon>Tracheophyta</taxon>
        <taxon>Spermatophyta</taxon>
        <taxon>Magnoliopsida</taxon>
        <taxon>eudicotyledons</taxon>
        <taxon>Gunneridae</taxon>
        <taxon>Pentapetalae</taxon>
        <taxon>rosids</taxon>
        <taxon>fabids</taxon>
        <taxon>Fabales</taxon>
        <taxon>Fabaceae</taxon>
        <taxon>Papilionoideae</taxon>
        <taxon>50 kb inversion clade</taxon>
        <taxon>NPAAA clade</taxon>
        <taxon>indigoferoid/millettioid clade</taxon>
        <taxon>Phaseoleae</taxon>
        <taxon>Mucuna</taxon>
    </lineage>
</organism>
<sequence length="228" mass="27157">MVNFLHLKSLLKMLFLWLYYSQTTLKDNRDEHIVDEPTNNVQVTNEKVIEEEQEIARRRPKRKERLAFSSDYVICSLEHEHEMSIDKDLVSFVHAMKSDNYEKWLNLLEGLKQVGCKWVFKTKCDLNGKIERYKARFVVKDFTKKDYIDYKETFSPASKKDSLRIVLALVAHYDLELHQMDVNTVFLNDYLEENVYINQYEGFVFTRKESMVCKLKKSIYGLKQASKQ</sequence>
<evidence type="ECO:0000259" key="2">
    <source>
        <dbReference type="Pfam" id="PF07727"/>
    </source>
</evidence>
<feature type="domain" description="Reverse transcriptase Ty1/copia-type" evidence="2">
    <location>
        <begin position="109"/>
        <end position="226"/>
    </location>
</feature>
<proteinExistence type="predicted"/>
<feature type="chain" id="PRO_5016679569" description="Reverse transcriptase Ty1/copia-type domain-containing protein" evidence="1">
    <location>
        <begin position="26"/>
        <end position="228"/>
    </location>
</feature>
<gene>
    <name evidence="3" type="ORF">CR513_56571</name>
</gene>
<dbReference type="EMBL" id="QJKJ01014214">
    <property type="protein sequence ID" value="RDX64824.1"/>
    <property type="molecule type" value="Genomic_DNA"/>
</dbReference>
<dbReference type="AlphaFoldDB" id="A0A371EFT0"/>
<dbReference type="InterPro" id="IPR013103">
    <property type="entry name" value="RVT_2"/>
</dbReference>
<evidence type="ECO:0000313" key="4">
    <source>
        <dbReference type="Proteomes" id="UP000257109"/>
    </source>
</evidence>
<accession>A0A371EFT0</accession>
<evidence type="ECO:0000256" key="1">
    <source>
        <dbReference type="SAM" id="SignalP"/>
    </source>
</evidence>
<keyword evidence="4" id="KW-1185">Reference proteome</keyword>